<evidence type="ECO:0000313" key="5">
    <source>
        <dbReference type="RefSeq" id="XP_011074227.1"/>
    </source>
</evidence>
<dbReference type="GeneID" id="105158993"/>
<gene>
    <name evidence="5" type="primary">LOC105158993</name>
</gene>
<reference evidence="5" key="1">
    <citation type="submission" date="2025-08" db="UniProtKB">
        <authorList>
            <consortium name="RefSeq"/>
        </authorList>
    </citation>
    <scope>IDENTIFICATION</scope>
</reference>
<accession>A0A6I9SXE1</accession>
<dbReference type="Pfam" id="PF02893">
    <property type="entry name" value="GRAM"/>
    <property type="match status" value="1"/>
</dbReference>
<feature type="region of interest" description="Disordered" evidence="2">
    <location>
        <begin position="1"/>
        <end position="98"/>
    </location>
</feature>
<evidence type="ECO:0000313" key="4">
    <source>
        <dbReference type="Proteomes" id="UP000504604"/>
    </source>
</evidence>
<feature type="compositionally biased region" description="Polar residues" evidence="2">
    <location>
        <begin position="1"/>
        <end position="19"/>
    </location>
</feature>
<evidence type="ECO:0000256" key="2">
    <source>
        <dbReference type="SAM" id="MobiDB-lite"/>
    </source>
</evidence>
<dbReference type="InterPro" id="IPR011993">
    <property type="entry name" value="PH-like_dom_sf"/>
</dbReference>
<evidence type="ECO:0000256" key="1">
    <source>
        <dbReference type="ARBA" id="ARBA00009414"/>
    </source>
</evidence>
<evidence type="ECO:0000259" key="3">
    <source>
        <dbReference type="SMART" id="SM00568"/>
    </source>
</evidence>
<dbReference type="Gene3D" id="2.30.29.30">
    <property type="entry name" value="Pleckstrin-homology domain (PH domain)/Phosphotyrosine-binding domain (PTB)"/>
    <property type="match status" value="1"/>
</dbReference>
<dbReference type="InterPro" id="IPR037848">
    <property type="entry name" value="GEM-like"/>
</dbReference>
<dbReference type="FunCoup" id="A0A6I9SXE1">
    <property type="interactions" value="1917"/>
</dbReference>
<dbReference type="PANTHER" id="PTHR31969">
    <property type="entry name" value="GEM-LIKE PROTEIN 2"/>
    <property type="match status" value="1"/>
</dbReference>
<dbReference type="RefSeq" id="XP_011074227.1">
    <property type="nucleotide sequence ID" value="XM_011075925.2"/>
</dbReference>
<dbReference type="Proteomes" id="UP000504604">
    <property type="component" value="Linkage group LG3"/>
</dbReference>
<keyword evidence="4" id="KW-1185">Reference proteome</keyword>
<dbReference type="InterPro" id="IPR004182">
    <property type="entry name" value="GRAM"/>
</dbReference>
<feature type="compositionally biased region" description="Polar residues" evidence="2">
    <location>
        <begin position="67"/>
        <end position="88"/>
    </location>
</feature>
<dbReference type="KEGG" id="sind:105158993"/>
<dbReference type="InParanoid" id="A0A6I9SXE1"/>
<comment type="similarity">
    <text evidence="1">Belongs to the GEM family.</text>
</comment>
<protein>
    <submittedName>
        <fullName evidence="5">GEM-like protein 1</fullName>
    </submittedName>
</protein>
<dbReference type="AlphaFoldDB" id="A0A6I9SXE1"/>
<proteinExistence type="inferred from homology"/>
<dbReference type="SMART" id="SM00568">
    <property type="entry name" value="GRAM"/>
    <property type="match status" value="1"/>
</dbReference>
<sequence length="286" mass="30469">MMNNSDSKPNPSNETQTRSSDSKSEPAGGGRPADHVPYPKLEPDDVAPVPDTWSSTSSGSGEAPRSMSDQNSGGYVSATSMPTGSNPYVSADPAPASPMKQNMDKVKDVLGRLGKKAAEAGKKAEDLAGDVWQHLKTGPSLADAAVGKIAQGTKVLAEGGYEKIFQNTFQNVPGEKLLKSYGCYLSTSAGPIVGVLYLSTEKVAFCSDNPLSHKIGEEVHMSYYKVVIPLNQLTAVNPTRSKSNPAEKYIQLISVDSHEFWFMGFMTYDSAVKSLAGALQTPPHHS</sequence>
<organism evidence="4 5">
    <name type="scientific">Sesamum indicum</name>
    <name type="common">Oriental sesame</name>
    <name type="synonym">Sesamum orientale</name>
    <dbReference type="NCBI Taxonomy" id="4182"/>
    <lineage>
        <taxon>Eukaryota</taxon>
        <taxon>Viridiplantae</taxon>
        <taxon>Streptophyta</taxon>
        <taxon>Embryophyta</taxon>
        <taxon>Tracheophyta</taxon>
        <taxon>Spermatophyta</taxon>
        <taxon>Magnoliopsida</taxon>
        <taxon>eudicotyledons</taxon>
        <taxon>Gunneridae</taxon>
        <taxon>Pentapetalae</taxon>
        <taxon>asterids</taxon>
        <taxon>lamiids</taxon>
        <taxon>Lamiales</taxon>
        <taxon>Pedaliaceae</taxon>
        <taxon>Sesamum</taxon>
    </lineage>
</organism>
<dbReference type="OrthoDB" id="640718at2759"/>
<feature type="domain" description="GRAM" evidence="3">
    <location>
        <begin position="163"/>
        <end position="240"/>
    </location>
</feature>
<name>A0A6I9SXE1_SESIN</name>